<dbReference type="InterPro" id="IPR005064">
    <property type="entry name" value="BUG"/>
</dbReference>
<evidence type="ECO:0000256" key="2">
    <source>
        <dbReference type="SAM" id="SignalP"/>
    </source>
</evidence>
<dbReference type="RefSeq" id="WP_063678039.1">
    <property type="nucleotide sequence ID" value="NZ_LSEF01000037.1"/>
</dbReference>
<keyword evidence="2" id="KW-0732">Signal</keyword>
<keyword evidence="4" id="KW-1185">Reference proteome</keyword>
<comment type="caution">
    <text evidence="3">The sequence shown here is derived from an EMBL/GenBank/DDBJ whole genome shotgun (WGS) entry which is preliminary data.</text>
</comment>
<dbReference type="SUPFAM" id="SSF53850">
    <property type="entry name" value="Periplasmic binding protein-like II"/>
    <property type="match status" value="1"/>
</dbReference>
<sequence length="333" mass="35166">MRGLWAGLRGQVIVCALIVCALAPWAAPASAQSFSSRPITLVVPFAAGGPTDTLARILSERIAAELHTTVVVENVAGASGSIAGARVARASPDGTTITIGHWGTHVLNGAIFKLPYDVIADFEPVAMIAMGTQLIVGRKTLKADNLKELIAWLKENPGKATAGTAGAGTGAHVAGVFFKEKTGTDFQFVPYRGAGPAMIDLVAGQIDIMFDQASNSLPQYKNGAIKAFAVTSPTRLASAPDIPTVDEAGLPGLYISYWHGIWAPKNTPKEIVTKLNAAIVAVLADPSVKQRFAELGQEIPPLEQQSPAALERFQKAETEKWWPVVKAADIKPE</sequence>
<dbReference type="PIRSF" id="PIRSF017082">
    <property type="entry name" value="YflP"/>
    <property type="match status" value="1"/>
</dbReference>
<dbReference type="GeneID" id="32587586"/>
<feature type="chain" id="PRO_5008055763" description="ABC transporter substrate-binding protein" evidence="2">
    <location>
        <begin position="32"/>
        <end position="333"/>
    </location>
</feature>
<evidence type="ECO:0000256" key="1">
    <source>
        <dbReference type="ARBA" id="ARBA00006987"/>
    </source>
</evidence>
<dbReference type="Gene3D" id="3.40.190.150">
    <property type="entry name" value="Bordetella uptake gene, domain 1"/>
    <property type="match status" value="1"/>
</dbReference>
<feature type="signal peptide" evidence="2">
    <location>
        <begin position="1"/>
        <end position="31"/>
    </location>
</feature>
<comment type="similarity">
    <text evidence="1">Belongs to the UPF0065 (bug) family.</text>
</comment>
<evidence type="ECO:0000313" key="4">
    <source>
        <dbReference type="Proteomes" id="UP000077173"/>
    </source>
</evidence>
<dbReference type="PANTHER" id="PTHR42928">
    <property type="entry name" value="TRICARBOXYLATE-BINDING PROTEIN"/>
    <property type="match status" value="1"/>
</dbReference>
<name>A0A176ZDC1_9BRAD</name>
<organism evidence="3 4">
    <name type="scientific">Bradyrhizobium neotropicale</name>
    <dbReference type="NCBI Taxonomy" id="1497615"/>
    <lineage>
        <taxon>Bacteria</taxon>
        <taxon>Pseudomonadati</taxon>
        <taxon>Pseudomonadota</taxon>
        <taxon>Alphaproteobacteria</taxon>
        <taxon>Hyphomicrobiales</taxon>
        <taxon>Nitrobacteraceae</taxon>
        <taxon>Bradyrhizobium</taxon>
    </lineage>
</organism>
<dbReference type="InterPro" id="IPR042100">
    <property type="entry name" value="Bug_dom1"/>
</dbReference>
<dbReference type="Pfam" id="PF03401">
    <property type="entry name" value="TctC"/>
    <property type="match status" value="1"/>
</dbReference>
<dbReference type="Proteomes" id="UP000077173">
    <property type="component" value="Unassembled WGS sequence"/>
</dbReference>
<accession>A0A176ZDC1</accession>
<evidence type="ECO:0008006" key="5">
    <source>
        <dbReference type="Google" id="ProtNLM"/>
    </source>
</evidence>
<gene>
    <name evidence="3" type="ORF">AXW67_05535</name>
</gene>
<reference evidence="3 4" key="1">
    <citation type="submission" date="2016-02" db="EMBL/GenBank/DDBJ databases">
        <title>Draft genome sequence of the strain BR 10247T Bradyrhizobium neotropicale isolated from nodules of Centrolobium paraense.</title>
        <authorList>
            <person name="Simoes-Araujo J.L."/>
            <person name="Barauna A.C."/>
            <person name="Silva K."/>
            <person name="Zilli J.E."/>
        </authorList>
    </citation>
    <scope>NUCLEOTIDE SEQUENCE [LARGE SCALE GENOMIC DNA]</scope>
    <source>
        <strain evidence="3 4">BR 10247</strain>
    </source>
</reference>
<dbReference type="Gene3D" id="3.40.190.10">
    <property type="entry name" value="Periplasmic binding protein-like II"/>
    <property type="match status" value="1"/>
</dbReference>
<dbReference type="AlphaFoldDB" id="A0A176ZDC1"/>
<dbReference type="PANTHER" id="PTHR42928:SF5">
    <property type="entry name" value="BLR1237 PROTEIN"/>
    <property type="match status" value="1"/>
</dbReference>
<evidence type="ECO:0000313" key="3">
    <source>
        <dbReference type="EMBL" id="OAF18194.1"/>
    </source>
</evidence>
<protein>
    <recommendedName>
        <fullName evidence="5">ABC transporter substrate-binding protein</fullName>
    </recommendedName>
</protein>
<proteinExistence type="inferred from homology"/>
<dbReference type="EMBL" id="LSEF01000037">
    <property type="protein sequence ID" value="OAF18194.1"/>
    <property type="molecule type" value="Genomic_DNA"/>
</dbReference>